<keyword evidence="1" id="KW-0547">Nucleotide-binding</keyword>
<dbReference type="Proteomes" id="UP000398389">
    <property type="component" value="Unassembled WGS sequence"/>
</dbReference>
<dbReference type="InterPro" id="IPR027417">
    <property type="entry name" value="P-loop_NTPase"/>
</dbReference>
<evidence type="ECO:0000313" key="7">
    <source>
        <dbReference type="Proteomes" id="UP000398389"/>
    </source>
</evidence>
<reference evidence="6 7" key="1">
    <citation type="submission" date="2019-09" db="EMBL/GenBank/DDBJ databases">
        <authorList>
            <person name="Brejova B."/>
        </authorList>
    </citation>
    <scope>NUCLEOTIDE SEQUENCE [LARGE SCALE GENOMIC DNA]</scope>
</reference>
<keyword evidence="4" id="KW-0067">ATP-binding</keyword>
<protein>
    <recommendedName>
        <fullName evidence="5">Helicase-associated domain-containing protein</fullName>
    </recommendedName>
</protein>
<proteinExistence type="predicted"/>
<organism evidence="6 7">
    <name type="scientific">Magnusiomyces paraingens</name>
    <dbReference type="NCBI Taxonomy" id="2606893"/>
    <lineage>
        <taxon>Eukaryota</taxon>
        <taxon>Fungi</taxon>
        <taxon>Dikarya</taxon>
        <taxon>Ascomycota</taxon>
        <taxon>Saccharomycotina</taxon>
        <taxon>Dipodascomycetes</taxon>
        <taxon>Dipodascales</taxon>
        <taxon>Dipodascaceae</taxon>
        <taxon>Magnusiomyces</taxon>
    </lineage>
</organism>
<dbReference type="GeneID" id="43584823"/>
<accession>A0A5E8C2R9</accession>
<dbReference type="AlphaFoldDB" id="A0A5E8C2R9"/>
<dbReference type="EMBL" id="CABVLU010000005">
    <property type="protein sequence ID" value="VVT58044.1"/>
    <property type="molecule type" value="Genomic_DNA"/>
</dbReference>
<dbReference type="OrthoDB" id="5600252at2759"/>
<evidence type="ECO:0000256" key="2">
    <source>
        <dbReference type="ARBA" id="ARBA00022801"/>
    </source>
</evidence>
<keyword evidence="2" id="KW-0378">Hydrolase</keyword>
<dbReference type="GO" id="GO:0016787">
    <property type="term" value="F:hydrolase activity"/>
    <property type="evidence" value="ECO:0007669"/>
    <property type="project" value="UniProtKB-KW"/>
</dbReference>
<dbReference type="SMART" id="SM00847">
    <property type="entry name" value="HA2"/>
    <property type="match status" value="1"/>
</dbReference>
<dbReference type="PANTHER" id="PTHR18934:SF99">
    <property type="entry name" value="ATP-DEPENDENT RNA HELICASE DHX37-RELATED"/>
    <property type="match status" value="1"/>
</dbReference>
<evidence type="ECO:0000256" key="4">
    <source>
        <dbReference type="ARBA" id="ARBA00022840"/>
    </source>
</evidence>
<dbReference type="GO" id="GO:0003723">
    <property type="term" value="F:RNA binding"/>
    <property type="evidence" value="ECO:0007669"/>
    <property type="project" value="TreeGrafter"/>
</dbReference>
<evidence type="ECO:0000259" key="5">
    <source>
        <dbReference type="SMART" id="SM00847"/>
    </source>
</evidence>
<dbReference type="SUPFAM" id="SSF52540">
    <property type="entry name" value="P-loop containing nucleoside triphosphate hydrolases"/>
    <property type="match status" value="1"/>
</dbReference>
<dbReference type="Gene3D" id="3.40.50.300">
    <property type="entry name" value="P-loop containing nucleotide triphosphate hydrolases"/>
    <property type="match status" value="2"/>
</dbReference>
<feature type="domain" description="Helicase-associated" evidence="5">
    <location>
        <begin position="505"/>
        <end position="616"/>
    </location>
</feature>
<evidence type="ECO:0000256" key="1">
    <source>
        <dbReference type="ARBA" id="ARBA00022741"/>
    </source>
</evidence>
<name>A0A5E8C2R9_9ASCO</name>
<keyword evidence="3" id="KW-0347">Helicase</keyword>
<dbReference type="Gene3D" id="1.20.120.1080">
    <property type="match status" value="1"/>
</dbReference>
<dbReference type="GO" id="GO:0004386">
    <property type="term" value="F:helicase activity"/>
    <property type="evidence" value="ECO:0007669"/>
    <property type="project" value="UniProtKB-KW"/>
</dbReference>
<sequence length="834" mass="92225">MSHQNNPGSINDPALDSATLPYIHSLFTSMASSSVNIVVGSPLSNYETEIPLALFEHGYTSKNQSILVSNPREDCVKTTAARAVRSYLSSSNGQSSYTSPGLGHLVGFSLPFLSATSTATRIEYVSSDIMMQETTIDPLLSNRRVLVVDGIHLRETWTDVALGLLQSIIHYRQKNIVKREHNLSDFNLILCISPTCPQLIDILWEFFTINGSQKPSITILNDLTLSVLPSEVYHLNTPISNYLDKCLDVLLTVFSQDYFSLNKKADFQETGRDIIVFVPTRRDVKNLVRLASNELPHRLRENLSLHHSNVIVLPCHEKLSVSEKQDLYNTEYFSDNENNTITWRVIVATNSAENDYALLASRRITCVIDTGLDSVDISSSGAAIRTRPISKSKAEIRRSMAGSGIKGIGKCFRLYRKEYFTQIMPLNDDPQLMTLMSVTGASSSATDINGLLETVILRLFSLQIKSLTTEVNFIPPITLSSNLLQSYSSTSNISHKDSVSKGIDKSLLNLFYAGCIDSKSRLTNIGQLVAQFGSVPISFARAIIASSGIDDLDDLCGGCLYEMVTITAIYLAGGLTKTFVEPSSSSFASDSVSQSSAAAAARLEFQAIEGDAITLLNVFEAYLQRAHPPNLGKNSNLPNVPRWAADKFLNYQTLLRAEGIRTQLVSDAERIGLTKSNILAKNKNQLPLVEKICRSLCKGFFMNAAKRTYVSTDVDLENITNQSRRRNDSGIRYELINASSTILGNQAKNGGGEDTISVRAHGLSVGSMSEFAQRADTRQLFGHLDSPESEFGCPWVVYTGMSEYGQGEWYLESIIPVRREWLVNSRYYKEVRPT</sequence>
<evidence type="ECO:0000256" key="3">
    <source>
        <dbReference type="ARBA" id="ARBA00022806"/>
    </source>
</evidence>
<dbReference type="PANTHER" id="PTHR18934">
    <property type="entry name" value="ATP-DEPENDENT RNA HELICASE"/>
    <property type="match status" value="1"/>
</dbReference>
<dbReference type="RefSeq" id="XP_031856614.1">
    <property type="nucleotide sequence ID" value="XM_032000723.1"/>
</dbReference>
<keyword evidence="7" id="KW-1185">Reference proteome</keyword>
<dbReference type="InterPro" id="IPR007502">
    <property type="entry name" value="Helicase-assoc_dom"/>
</dbReference>
<gene>
    <name evidence="6" type="ORF">SAPINGB_P006009</name>
</gene>
<dbReference type="GO" id="GO:0005524">
    <property type="term" value="F:ATP binding"/>
    <property type="evidence" value="ECO:0007669"/>
    <property type="project" value="UniProtKB-KW"/>
</dbReference>
<evidence type="ECO:0000313" key="6">
    <source>
        <dbReference type="EMBL" id="VVT58044.1"/>
    </source>
</evidence>